<proteinExistence type="predicted"/>
<accession>A0ABY3TYK6</accession>
<feature type="transmembrane region" description="Helical" evidence="1">
    <location>
        <begin position="51"/>
        <end position="73"/>
    </location>
</feature>
<feature type="transmembrane region" description="Helical" evidence="1">
    <location>
        <begin position="80"/>
        <end position="103"/>
    </location>
</feature>
<evidence type="ECO:0008006" key="4">
    <source>
        <dbReference type="Google" id="ProtNLM"/>
    </source>
</evidence>
<protein>
    <recommendedName>
        <fullName evidence="4">DUF1440 domain-containing protein</fullName>
    </recommendedName>
</protein>
<evidence type="ECO:0000256" key="1">
    <source>
        <dbReference type="SAM" id="Phobius"/>
    </source>
</evidence>
<evidence type="ECO:0000313" key="3">
    <source>
        <dbReference type="Proteomes" id="UP001055200"/>
    </source>
</evidence>
<reference evidence="2" key="1">
    <citation type="submission" date="2022-08" db="EMBL/GenBank/DDBJ databases">
        <title>Complete genome sequence of 14 non-tuberculosis mycobacteria type-strains.</title>
        <authorList>
            <person name="Igarashi Y."/>
            <person name="Osugi A."/>
            <person name="Mitarai S."/>
        </authorList>
    </citation>
    <scope>NUCLEOTIDE SEQUENCE</scope>
    <source>
        <strain evidence="2">DSM 45575</strain>
    </source>
</reference>
<organism evidence="2 3">
    <name type="scientific">Mycolicibacillus parakoreensis</name>
    <dbReference type="NCBI Taxonomy" id="1069221"/>
    <lineage>
        <taxon>Bacteria</taxon>
        <taxon>Bacillati</taxon>
        <taxon>Actinomycetota</taxon>
        <taxon>Actinomycetes</taxon>
        <taxon>Mycobacteriales</taxon>
        <taxon>Mycobacteriaceae</taxon>
        <taxon>Mycolicibacillus</taxon>
    </lineage>
</organism>
<keyword evidence="1" id="KW-0812">Transmembrane</keyword>
<name>A0ABY3TYK6_9MYCO</name>
<sequence length="162" mass="16807">MSIWTALAAAFVGTLVLTTVLSAASEAKLTRMDLPFLLGTVFTTDRGKAKVIGYLTQFTIGQVIGLLYYAVFAAVHHADVWLGALLGLVHGLFAGTVLVNIVLPMIHPRMGTTTTSAPDVALLEPPGFLLLNYGWTTPLIGGAAHVAYGAIMGASLATAGAP</sequence>
<dbReference type="Proteomes" id="UP001055200">
    <property type="component" value="Chromosome"/>
</dbReference>
<keyword evidence="3" id="KW-1185">Reference proteome</keyword>
<dbReference type="EMBL" id="CP092365">
    <property type="protein sequence ID" value="ULN52792.1"/>
    <property type="molecule type" value="Genomic_DNA"/>
</dbReference>
<evidence type="ECO:0000313" key="2">
    <source>
        <dbReference type="EMBL" id="ULN52792.1"/>
    </source>
</evidence>
<keyword evidence="1" id="KW-1133">Transmembrane helix</keyword>
<keyword evidence="1" id="KW-0472">Membrane</keyword>
<feature type="transmembrane region" description="Helical" evidence="1">
    <location>
        <begin position="139"/>
        <end position="161"/>
    </location>
</feature>
<dbReference type="RefSeq" id="WP_240171063.1">
    <property type="nucleotide sequence ID" value="NZ_CP092365.1"/>
</dbReference>
<gene>
    <name evidence="2" type="ORF">MIU77_18575</name>
</gene>